<reference evidence="6 7" key="1">
    <citation type="submission" date="2019-02" db="EMBL/GenBank/DDBJ databases">
        <title>Complete Genome Sequence and Methylome Analysis of free living Spirochaetas.</title>
        <authorList>
            <person name="Fomenkov A."/>
            <person name="Dubinina G."/>
            <person name="Leshcheva N."/>
            <person name="Mikheeva N."/>
            <person name="Grabovich M."/>
            <person name="Vincze T."/>
            <person name="Roberts R.J."/>
        </authorList>
    </citation>
    <scope>NUCLEOTIDE SEQUENCE [LARGE SCALE GENOMIC DNA]</scope>
    <source>
        <strain evidence="6 7">K2</strain>
    </source>
</reference>
<proteinExistence type="predicted"/>
<dbReference type="RefSeq" id="WP_149485739.1">
    <property type="nucleotide sequence ID" value="NZ_CP036150.1"/>
</dbReference>
<feature type="domain" description="Translocation and assembly module TamB C-terminal" evidence="5">
    <location>
        <begin position="1154"/>
        <end position="1342"/>
    </location>
</feature>
<gene>
    <name evidence="6" type="ORF">EXM22_06520</name>
</gene>
<comment type="subcellular location">
    <subcellularLocation>
        <location evidence="1">Membrane</location>
        <topology evidence="1">Single-pass membrane protein</topology>
    </subcellularLocation>
</comment>
<accession>A0A5C1QKE1</accession>
<evidence type="ECO:0000256" key="1">
    <source>
        <dbReference type="ARBA" id="ARBA00004167"/>
    </source>
</evidence>
<keyword evidence="7" id="KW-1185">Reference proteome</keyword>
<dbReference type="InterPro" id="IPR007452">
    <property type="entry name" value="TamB_C"/>
</dbReference>
<dbReference type="Proteomes" id="UP000324209">
    <property type="component" value="Chromosome"/>
</dbReference>
<dbReference type="GO" id="GO:0009306">
    <property type="term" value="P:protein secretion"/>
    <property type="evidence" value="ECO:0007669"/>
    <property type="project" value="InterPro"/>
</dbReference>
<organism evidence="6 7">
    <name type="scientific">Oceanispirochaeta crateris</name>
    <dbReference type="NCBI Taxonomy" id="2518645"/>
    <lineage>
        <taxon>Bacteria</taxon>
        <taxon>Pseudomonadati</taxon>
        <taxon>Spirochaetota</taxon>
        <taxon>Spirochaetia</taxon>
        <taxon>Spirochaetales</taxon>
        <taxon>Spirochaetaceae</taxon>
        <taxon>Oceanispirochaeta</taxon>
    </lineage>
</organism>
<keyword evidence="2" id="KW-0812">Transmembrane</keyword>
<evidence type="ECO:0000256" key="3">
    <source>
        <dbReference type="ARBA" id="ARBA00022989"/>
    </source>
</evidence>
<dbReference type="EMBL" id="CP036150">
    <property type="protein sequence ID" value="QEN07659.1"/>
    <property type="molecule type" value="Genomic_DNA"/>
</dbReference>
<evidence type="ECO:0000256" key="4">
    <source>
        <dbReference type="ARBA" id="ARBA00023136"/>
    </source>
</evidence>
<protein>
    <recommendedName>
        <fullName evidence="5">Translocation and assembly module TamB C-terminal domain-containing protein</fullName>
    </recommendedName>
</protein>
<evidence type="ECO:0000313" key="6">
    <source>
        <dbReference type="EMBL" id="QEN07659.1"/>
    </source>
</evidence>
<dbReference type="KEGG" id="ock:EXM22_06520"/>
<dbReference type="Pfam" id="PF04357">
    <property type="entry name" value="TamB"/>
    <property type="match status" value="1"/>
</dbReference>
<evidence type="ECO:0000259" key="5">
    <source>
        <dbReference type="Pfam" id="PF04357"/>
    </source>
</evidence>
<keyword evidence="3" id="KW-1133">Transmembrane helix</keyword>
<dbReference type="OrthoDB" id="354433at2"/>
<evidence type="ECO:0000313" key="7">
    <source>
        <dbReference type="Proteomes" id="UP000324209"/>
    </source>
</evidence>
<sequence>MRWTRFLYHFLQVFLLILILLLGLFAYKTVEEKSSDFVYRMKTEIIGSIEDRYALRLEYDSISPSFLNSVTIYDLRVYTRGQSEPLLNIDRVKLYHNLFGLLFSEKTALTSITVSGLHLDLDMSQDRPFIDRITTGNNGNEFSLDLSRILTNYIRIRNWDMRFSSENLKAEGSGNNINLRQSGEYLRIALKGHFSYESKDTSKVLQYVVLDSEIKGTLQNDLSAFALESEFTGIDSNLAVLENQRLNLGYKDRQFRFTKIKDDKPYDLNLYYGPDEIKVTLLAEEFLPSRLVSFKSSFEAINPWLQTSLSGQGDFIYERSTGFIQYSYNGRAVMDNKMLPFPLNIQMDVQGDDLHFRSDKMEITTDVGNIDWKGEWIFQDSYPEGNLYFNNVPLGNDNELKGQLVLRNIDDYYSINSRNILLNNQTGVGDFKTLVYKDNTSYIFSFLANLNPLNDMNDRVVVDGEINFDQGFQIQSSYRISDMSLSSIYPLLGQSVIESFLQLYPGIQLQSEGTISYSKDNLMIQMQRLNTFLPKENKSMTLSGFYGNNTLDLYALEMVWEENSLFGSGNIRFLGNQTVVQTSWDLNDHKYELNGLYSNGQFSLLGNHGVKVQLAKKTQSGYLGTLEASRLPVTWNDQHFMATLNLRGRYTKENWELFLNESSLKWENSDLLYHPEVTMTAFVAPGAVNIFSLGYRDDFSSLNGSGSFFYDVPHEIYNGSLILNDDKTGSVQESYDAYAAFNDGLLSLTLQINEGMLDRFPFLDMKGRVDSTLSIQGALDSPLVEGQIHAPDLEWNNSPFGLAGKIRVTTDKAEIYDLNVQKNNLYLSRGLGVFDLKGGSLVFTSALSNSDELEETASRIESGFTIRMETGLSMDIKNIEVPVLKDFNGRLRIHPIKWNGLTSFASKTIDFSKSGPLLKGVLTHDAEQFVNYNFETNEIVANLKKEFPVSMHLEGQLSPDAVNLDIADLVLNLNVINYIMPKDPSLNNRYVVFREGSLLEGQVNVQGTLTDPDFSGHLKSVNINVLTPYTDAPIGELSLDIQIENDVITAREFNVPAGKGNLRGQGFMTLRGWGINDYNLDIVAEGTPGAPISYNAHGLNGSGAFTGQFKLHGNSSQGNFDGIVVLNELVGSLGDKTDRIVRKKKSGTYSFKLDLVFETGKNVNFILPNPQVELVRAVAESGERINLTFDSLNKTMSMTGGISIRTGEIYYFDRTFKMTEGSLTFNEDENTFNPFLNIEAEIDTTDTNGDNVTIYLVYRNPILNEFKPSLRSNPSMPEDQITALFGQSLIPYDDSGDTDVSKLILATGGMVGTYGFVGPFELALKESLNLDNVTIRTEILENALIDQLNRESTVSDSSSTFSMAKYLDNTSLYLGKFAGDSLYFSAGVVVDYDQLYGLRSYMNGIDLVPDLTIEMRTPFFLIFWNYNKSNAYDFYNSDFVKNNAIGFEWQYSY</sequence>
<dbReference type="GO" id="GO:0005886">
    <property type="term" value="C:plasma membrane"/>
    <property type="evidence" value="ECO:0007669"/>
    <property type="project" value="InterPro"/>
</dbReference>
<evidence type="ECO:0000256" key="2">
    <source>
        <dbReference type="ARBA" id="ARBA00022692"/>
    </source>
</evidence>
<name>A0A5C1QKE1_9SPIO</name>
<keyword evidence="4" id="KW-0472">Membrane</keyword>